<dbReference type="Proteomes" id="UP000215305">
    <property type="component" value="Unassembled WGS sequence"/>
</dbReference>
<dbReference type="Pfam" id="PF12627">
    <property type="entry name" value="PolyA_pol_RNAbd"/>
    <property type="match status" value="1"/>
</dbReference>
<dbReference type="Gene3D" id="3.30.460.10">
    <property type="entry name" value="Beta Polymerase, domain 2"/>
    <property type="match status" value="1"/>
</dbReference>
<dbReference type="InterPro" id="IPR016024">
    <property type="entry name" value="ARM-type_fold"/>
</dbReference>
<dbReference type="AlphaFoldDB" id="A0A397HPG1"/>
<keyword evidence="4 6" id="KW-0694">RNA-binding</keyword>
<keyword evidence="2 6" id="KW-0808">Transferase</keyword>
<dbReference type="GO" id="GO:0001680">
    <property type="term" value="P:tRNA 3'-terminal CCA addition"/>
    <property type="evidence" value="ECO:0007669"/>
    <property type="project" value="UniProtKB-ARBA"/>
</dbReference>
<dbReference type="GO" id="GO:0052927">
    <property type="term" value="F:CC tRNA cytidylyltransferase activity"/>
    <property type="evidence" value="ECO:0007669"/>
    <property type="project" value="TreeGrafter"/>
</dbReference>
<name>A0A397HPG1_ASPTH</name>
<dbReference type="GO" id="GO:0005739">
    <property type="term" value="C:mitochondrion"/>
    <property type="evidence" value="ECO:0007669"/>
    <property type="project" value="UniProtKB-ARBA"/>
</dbReference>
<comment type="caution">
    <text evidence="9">The sequence shown here is derived from an EMBL/GenBank/DDBJ whole genome shotgun (WGS) entry which is preliminary data.</text>
</comment>
<evidence type="ECO:0000256" key="3">
    <source>
        <dbReference type="ARBA" id="ARBA00022741"/>
    </source>
</evidence>
<evidence type="ECO:0000313" key="10">
    <source>
        <dbReference type="Proteomes" id="UP000215305"/>
    </source>
</evidence>
<evidence type="ECO:0000259" key="8">
    <source>
        <dbReference type="Pfam" id="PF12627"/>
    </source>
</evidence>
<comment type="similarity">
    <text evidence="5">Belongs to the TTI2 family.</text>
</comment>
<dbReference type="InterPro" id="IPR032828">
    <property type="entry name" value="PolyA_RNA-bd"/>
</dbReference>
<dbReference type="RefSeq" id="XP_026617030.1">
    <property type="nucleotide sequence ID" value="XM_026760546.1"/>
</dbReference>
<dbReference type="PANTHER" id="PTHR13734">
    <property type="entry name" value="TRNA-NUCLEOTIDYLTRANSFERASE"/>
    <property type="match status" value="1"/>
</dbReference>
<evidence type="ECO:0000259" key="7">
    <source>
        <dbReference type="Pfam" id="PF01743"/>
    </source>
</evidence>
<dbReference type="CDD" id="cd05398">
    <property type="entry name" value="NT_ClassII-CCAase"/>
    <property type="match status" value="1"/>
</dbReference>
<dbReference type="OrthoDB" id="445712at2759"/>
<dbReference type="VEuPathDB" id="FungiDB:CDV56_106927"/>
<protein>
    <recommendedName>
        <fullName evidence="11">Poly A polymerase head domain-containing protein</fullName>
    </recommendedName>
</protein>
<dbReference type="GO" id="GO:0110078">
    <property type="term" value="C:TTT Hsp90 cochaperone complex"/>
    <property type="evidence" value="ECO:0007669"/>
    <property type="project" value="InterPro"/>
</dbReference>
<dbReference type="GO" id="GO:0000166">
    <property type="term" value="F:nucleotide binding"/>
    <property type="evidence" value="ECO:0007669"/>
    <property type="project" value="UniProtKB-KW"/>
</dbReference>
<evidence type="ECO:0000256" key="4">
    <source>
        <dbReference type="ARBA" id="ARBA00022884"/>
    </source>
</evidence>
<dbReference type="SUPFAM" id="SSF81301">
    <property type="entry name" value="Nucleotidyltransferase"/>
    <property type="match status" value="1"/>
</dbReference>
<gene>
    <name evidence="9" type="ORF">CDV56_106927</name>
</gene>
<evidence type="ECO:0000313" key="9">
    <source>
        <dbReference type="EMBL" id="RHZ63063.1"/>
    </source>
</evidence>
<dbReference type="Pfam" id="PF01743">
    <property type="entry name" value="PolyA_pol"/>
    <property type="match status" value="1"/>
</dbReference>
<dbReference type="Gene3D" id="1.10.3090.10">
    <property type="entry name" value="cca-adding enzyme, domain 2"/>
    <property type="match status" value="1"/>
</dbReference>
<dbReference type="PANTHER" id="PTHR13734:SF5">
    <property type="entry name" value="CCA TRNA NUCLEOTIDYLTRANSFERASE, MITOCHONDRIAL"/>
    <property type="match status" value="1"/>
</dbReference>
<evidence type="ECO:0000256" key="6">
    <source>
        <dbReference type="RuleBase" id="RU003953"/>
    </source>
</evidence>
<dbReference type="GO" id="GO:0003723">
    <property type="term" value="F:RNA binding"/>
    <property type="evidence" value="ECO:0007669"/>
    <property type="project" value="UniProtKB-KW"/>
</dbReference>
<dbReference type="FunFam" id="1.10.3090.10:FF:000011">
    <property type="entry name" value="tRNA nucleotidyltransferase"/>
    <property type="match status" value="1"/>
</dbReference>
<proteinExistence type="inferred from homology"/>
<dbReference type="InterPro" id="IPR002646">
    <property type="entry name" value="PolA_pol_head_dom"/>
</dbReference>
<evidence type="ECO:0008006" key="11">
    <source>
        <dbReference type="Google" id="ProtNLM"/>
    </source>
</evidence>
<dbReference type="SUPFAM" id="SSF48371">
    <property type="entry name" value="ARM repeat"/>
    <property type="match status" value="1"/>
</dbReference>
<evidence type="ECO:0000256" key="1">
    <source>
        <dbReference type="ARBA" id="ARBA00007265"/>
    </source>
</evidence>
<evidence type="ECO:0000256" key="5">
    <source>
        <dbReference type="ARBA" id="ARBA00034736"/>
    </source>
</evidence>
<evidence type="ECO:0000256" key="2">
    <source>
        <dbReference type="ARBA" id="ARBA00022679"/>
    </source>
</evidence>
<dbReference type="GeneID" id="38128901"/>
<keyword evidence="3" id="KW-0547">Nucleotide-binding</keyword>
<sequence length="1126" mass="126099">MATVAQTSSQTPQPLVTVQLTPIENTLKELLLDVAKYTRERAIAAGASEADTPHMVLRFTGGWVRDKLLGVDSHDIDVGISSMTGYQFGMALKDYLDIPENLEKYKRNHPNGELNEAIVSLHKIEANPEKSKHLETVTTKIFGLDIDLVNLRKETYTDDTRNPQMEFGTAEEDALRRDATINALFYNLNESKVEDLTGRGFSDMRNKIIRTPLEPYQTFKDDPLRVLRLIRFASRLGYQIDSNTERAMQNSDISATLKVKISRERVGTELEKMLKGPDPRNALQFIDRLGLYHTIFANHQDDVSADTSSWSLAYNALESLSHPVGASKATLEKVRDFLMRNPLESYYAWMIAALAPWSSVPTRIAKGPKAKAFPPRAAEVARDSLRSDNKMVSVLGDAAASWRSIIDVKSSLLEGRMKGTSPEVRQQIGLYIKSWKKDWRLCILLAILQEIMRGREFLPVIQEYDRFISYIIQNDLQGVCEMKPIVNGGEIMKALEAKNGPWLSKALDMVFKWQLLHPEITEKEKALEYLLDREDELELRAAARETLQRRDSSIIPEARLDSINIPGDLDLLWHNVSSYQAQNTANTCENLLVAQAFLTSQSSKSLSETEENAVNNLYAWASELALPSAVFATTEVGSSDVEKTETIRENKLQLELAVSVLVALNSLLRIQKSAHATDVITALASFTSEQDSWTTRDTYMKSKKTLERLSTNVRGEADSSFWSLVERILKERIKPLFAKTKNPAITAEGRKNFHPVPLPRFDASIIDPATKPWKISDVYATTVLAWVIAQYQAKDRPYLEAHVPLLVPPILALIDDDSVAYKTRGCILLNQLLNPIRESRSDILQRTNLASVFEDAVRPCLLSLPSITPEDDAIKLLGVAYPALLSLLQTNYHATTPRSAANSSRDNYISSVTRTLRENLISSFHHISSTNRSSTSSFATFPYPRLSTLLVDQMYPLLLELGIHTTKYLQEIVPLLYSTLSNPFGTAYPPLLLSAIAVTRAVVLNAHPRLWRWRGEILGALCSCWLRVVEEEGEIAERAFKGRSAGEDQETGAALTKLKKELRGAVYLLRFALENPAQADGDVGQLEAKAAIRKELQELVDADESLADLLLVDIDPNDADFFGIDP</sequence>
<dbReference type="STRING" id="41047.A0A397HPG1"/>
<dbReference type="FunFam" id="3.30.460.10:FF:000019">
    <property type="entry name" value="tRNA nucleotidyltransferase cca2"/>
    <property type="match status" value="1"/>
</dbReference>
<dbReference type="Pfam" id="PF10521">
    <property type="entry name" value="Tti2"/>
    <property type="match status" value="1"/>
</dbReference>
<comment type="similarity">
    <text evidence="1 6">Belongs to the tRNA nucleotidyltransferase/poly(A) polymerase family.</text>
</comment>
<organism evidence="9 10">
    <name type="scientific">Aspergillus thermomutatus</name>
    <name type="common">Neosartorya pseudofischeri</name>
    <dbReference type="NCBI Taxonomy" id="41047"/>
    <lineage>
        <taxon>Eukaryota</taxon>
        <taxon>Fungi</taxon>
        <taxon>Dikarya</taxon>
        <taxon>Ascomycota</taxon>
        <taxon>Pezizomycotina</taxon>
        <taxon>Eurotiomycetes</taxon>
        <taxon>Eurotiomycetidae</taxon>
        <taxon>Eurotiales</taxon>
        <taxon>Aspergillaceae</taxon>
        <taxon>Aspergillus</taxon>
        <taxon>Aspergillus subgen. Fumigati</taxon>
    </lineage>
</organism>
<keyword evidence="10" id="KW-1185">Reference proteome</keyword>
<feature type="domain" description="Poly A polymerase head" evidence="7">
    <location>
        <begin position="57"/>
        <end position="210"/>
    </location>
</feature>
<feature type="domain" description="tRNA nucleotidyltransferase/poly(A) polymerase RNA and SrmB- binding" evidence="8">
    <location>
        <begin position="237"/>
        <end position="296"/>
    </location>
</feature>
<dbReference type="InterPro" id="IPR018870">
    <property type="entry name" value="Tti2"/>
</dbReference>
<dbReference type="GO" id="GO:0052929">
    <property type="term" value="F:ATP:3'-cytidine-cytidine-tRNA adenylyltransferase activity"/>
    <property type="evidence" value="ECO:0007669"/>
    <property type="project" value="TreeGrafter"/>
</dbReference>
<dbReference type="SUPFAM" id="SSF81891">
    <property type="entry name" value="Poly A polymerase C-terminal region-like"/>
    <property type="match status" value="1"/>
</dbReference>
<reference evidence="9" key="1">
    <citation type="submission" date="2018-08" db="EMBL/GenBank/DDBJ databases">
        <title>Draft genome sequence of azole-resistant Aspergillus thermomutatus (Neosartorya pseudofischeri) strain HMR AF 39, isolated from a human nasal aspirate.</title>
        <authorList>
            <person name="Parent-Michaud M."/>
            <person name="Dufresne P.J."/>
            <person name="Fournier E."/>
            <person name="Martineau C."/>
            <person name="Moreira S."/>
            <person name="Perkins V."/>
            <person name="De Repentigny L."/>
            <person name="Dufresne S.F."/>
        </authorList>
    </citation>
    <scope>NUCLEOTIDE SEQUENCE [LARGE SCALE GENOMIC DNA]</scope>
    <source>
        <strain evidence="9">HMR AF 39</strain>
    </source>
</reference>
<dbReference type="InterPro" id="IPR043519">
    <property type="entry name" value="NT_sf"/>
</dbReference>
<dbReference type="EMBL" id="NKHU02000032">
    <property type="protein sequence ID" value="RHZ63063.1"/>
    <property type="molecule type" value="Genomic_DNA"/>
</dbReference>
<accession>A0A397HPG1</accession>